<comment type="similarity">
    <text evidence="2">Belongs to the bacterial solute-binding protein 8 family.</text>
</comment>
<dbReference type="Pfam" id="PF01497">
    <property type="entry name" value="Peripla_BP_2"/>
    <property type="match status" value="1"/>
</dbReference>
<protein>
    <submittedName>
        <fullName evidence="7">Iron complex transport system substrate-binding protein</fullName>
    </submittedName>
</protein>
<dbReference type="EMBL" id="RAPK01000008">
    <property type="protein sequence ID" value="RKD73564.1"/>
    <property type="molecule type" value="Genomic_DNA"/>
</dbReference>
<evidence type="ECO:0000313" key="7">
    <source>
        <dbReference type="EMBL" id="RKD73564.1"/>
    </source>
</evidence>
<keyword evidence="4" id="KW-0732">Signal</keyword>
<dbReference type="AlphaFoldDB" id="A0A419V4Z6"/>
<organism evidence="7 8">
    <name type="scientific">Sinobaca qinghaiensis</name>
    <dbReference type="NCBI Taxonomy" id="342944"/>
    <lineage>
        <taxon>Bacteria</taxon>
        <taxon>Bacillati</taxon>
        <taxon>Bacillota</taxon>
        <taxon>Bacilli</taxon>
        <taxon>Bacillales</taxon>
        <taxon>Sporolactobacillaceae</taxon>
        <taxon>Sinobaca</taxon>
    </lineage>
</organism>
<keyword evidence="3" id="KW-0813">Transport</keyword>
<dbReference type="PANTHER" id="PTHR30532">
    <property type="entry name" value="IRON III DICITRATE-BINDING PERIPLASMIC PROTEIN"/>
    <property type="match status" value="1"/>
</dbReference>
<evidence type="ECO:0000256" key="3">
    <source>
        <dbReference type="ARBA" id="ARBA00022448"/>
    </source>
</evidence>
<gene>
    <name evidence="7" type="ORF">ATL39_1860</name>
</gene>
<evidence type="ECO:0000313" key="8">
    <source>
        <dbReference type="Proteomes" id="UP000285120"/>
    </source>
</evidence>
<reference evidence="7 8" key="1">
    <citation type="submission" date="2018-09" db="EMBL/GenBank/DDBJ databases">
        <title>Genomic Encyclopedia of Archaeal and Bacterial Type Strains, Phase II (KMG-II): from individual species to whole genera.</title>
        <authorList>
            <person name="Goeker M."/>
        </authorList>
    </citation>
    <scope>NUCLEOTIDE SEQUENCE [LARGE SCALE GENOMIC DNA]</scope>
    <source>
        <strain evidence="7 8">DSM 17008</strain>
    </source>
</reference>
<dbReference type="OrthoDB" id="9793175at2"/>
<comment type="subcellular location">
    <subcellularLocation>
        <location evidence="1">Cell envelope</location>
    </subcellularLocation>
</comment>
<accession>A0A419V4Z6</accession>
<dbReference type="RefSeq" id="WP_120193052.1">
    <property type="nucleotide sequence ID" value="NZ_RAPK01000008.1"/>
</dbReference>
<evidence type="ECO:0000256" key="4">
    <source>
        <dbReference type="ARBA" id="ARBA00022729"/>
    </source>
</evidence>
<dbReference type="PROSITE" id="PS51257">
    <property type="entry name" value="PROKAR_LIPOPROTEIN"/>
    <property type="match status" value="1"/>
</dbReference>
<evidence type="ECO:0000256" key="5">
    <source>
        <dbReference type="SAM" id="Phobius"/>
    </source>
</evidence>
<dbReference type="SUPFAM" id="SSF53807">
    <property type="entry name" value="Helical backbone' metal receptor"/>
    <property type="match status" value="1"/>
</dbReference>
<dbReference type="GO" id="GO:0030288">
    <property type="term" value="C:outer membrane-bounded periplasmic space"/>
    <property type="evidence" value="ECO:0007669"/>
    <property type="project" value="TreeGrafter"/>
</dbReference>
<dbReference type="PROSITE" id="PS50983">
    <property type="entry name" value="FE_B12_PBP"/>
    <property type="match status" value="1"/>
</dbReference>
<dbReference type="GO" id="GO:1901678">
    <property type="term" value="P:iron coordination entity transport"/>
    <property type="evidence" value="ECO:0007669"/>
    <property type="project" value="UniProtKB-ARBA"/>
</dbReference>
<keyword evidence="8" id="KW-1185">Reference proteome</keyword>
<dbReference type="InterPro" id="IPR002491">
    <property type="entry name" value="ABC_transptr_periplasmic_BD"/>
</dbReference>
<keyword evidence="5" id="KW-1133">Transmembrane helix</keyword>
<evidence type="ECO:0000259" key="6">
    <source>
        <dbReference type="PROSITE" id="PS50983"/>
    </source>
</evidence>
<comment type="caution">
    <text evidence="7">The sequence shown here is derived from an EMBL/GenBank/DDBJ whole genome shotgun (WGS) entry which is preliminary data.</text>
</comment>
<sequence>MQMLRSHSFFYTHFLIISALIIVLFISGCSTNTVDETNAEGADENYHEITHEMGVTEVPDEPKRIAVLSSNYVDNLYVYDVIPVLAAESSLTNEKVSSHLPQELYEDVQFIGGDDFNLEAILEAEPDLIIGQDKAGKLYDDLSSIAPTVILGNDEWRETHAAFGQILGMEEESKIWLDQYEDKAAEAKHKITASLGGETVAFMRVLPKEFRIHGTTDQRFIDGTLYQDLGLNPSEGVPEERKAISLEGIATVNADHFLLEYNTASQQDTQAEERYNTLMESRVWQQTKAVKQGNVHTVPDWFIQVGPHARTMAIDYVAETLVD</sequence>
<keyword evidence="5" id="KW-0472">Membrane</keyword>
<feature type="domain" description="Fe/B12 periplasmic-binding" evidence="6">
    <location>
        <begin position="64"/>
        <end position="323"/>
    </location>
</feature>
<name>A0A419V4Z6_9BACL</name>
<proteinExistence type="inferred from homology"/>
<dbReference type="InterPro" id="IPR051313">
    <property type="entry name" value="Bact_iron-sidero_bind"/>
</dbReference>
<dbReference type="Gene3D" id="3.40.50.1980">
    <property type="entry name" value="Nitrogenase molybdenum iron protein domain"/>
    <property type="match status" value="2"/>
</dbReference>
<dbReference type="PANTHER" id="PTHR30532:SF29">
    <property type="entry name" value="FE(3+) DICITRATE-BINDING PERIPLASMIC PROTEIN"/>
    <property type="match status" value="1"/>
</dbReference>
<evidence type="ECO:0000256" key="1">
    <source>
        <dbReference type="ARBA" id="ARBA00004196"/>
    </source>
</evidence>
<evidence type="ECO:0000256" key="2">
    <source>
        <dbReference type="ARBA" id="ARBA00008814"/>
    </source>
</evidence>
<keyword evidence="5" id="KW-0812">Transmembrane</keyword>
<dbReference type="Proteomes" id="UP000285120">
    <property type="component" value="Unassembled WGS sequence"/>
</dbReference>
<feature type="transmembrane region" description="Helical" evidence="5">
    <location>
        <begin position="9"/>
        <end position="28"/>
    </location>
</feature>